<dbReference type="OrthoDB" id="9798407at2"/>
<keyword evidence="3" id="KW-0413">Isomerase</keyword>
<dbReference type="GO" id="GO:0016853">
    <property type="term" value="F:isomerase activity"/>
    <property type="evidence" value="ECO:0007669"/>
    <property type="project" value="UniProtKB-KW"/>
</dbReference>
<dbReference type="Gene3D" id="3.20.20.150">
    <property type="entry name" value="Divalent-metal-dependent TIM barrel enzymes"/>
    <property type="match status" value="1"/>
</dbReference>
<dbReference type="InterPro" id="IPR036237">
    <property type="entry name" value="Xyl_isomerase-like_sf"/>
</dbReference>
<dbReference type="EMBL" id="QUSX01000001">
    <property type="protein sequence ID" value="RRQ50755.1"/>
    <property type="molecule type" value="Genomic_DNA"/>
</dbReference>
<reference evidence="4" key="2">
    <citation type="submission" date="2018-12" db="EMBL/GenBank/DDBJ databases">
        <title>Maribacter lutimaris sp. nov., isolated from marine sediment.</title>
        <authorList>
            <person name="Kim K.K."/>
        </authorList>
    </citation>
    <scope>NUCLEOTIDE SEQUENCE [LARGE SCALE GENOMIC DNA]</scope>
    <source>
        <strain evidence="4">PoM-212</strain>
    </source>
</reference>
<feature type="signal peptide" evidence="1">
    <location>
        <begin position="1"/>
        <end position="19"/>
    </location>
</feature>
<comment type="caution">
    <text evidence="3">The sequence shown here is derived from an EMBL/GenBank/DDBJ whole genome shotgun (WGS) entry which is preliminary data.</text>
</comment>
<dbReference type="InterPro" id="IPR013022">
    <property type="entry name" value="Xyl_isomerase-like_TIM-brl"/>
</dbReference>
<dbReference type="PANTHER" id="PTHR12110">
    <property type="entry name" value="HYDROXYPYRUVATE ISOMERASE"/>
    <property type="match status" value="1"/>
</dbReference>
<dbReference type="AlphaFoldDB" id="A0A3R8Q705"/>
<name>A0A3R8Q705_9FLAO</name>
<accession>A0A3R8Q705</accession>
<feature type="chain" id="PRO_5018688292" evidence="1">
    <location>
        <begin position="20"/>
        <end position="305"/>
    </location>
</feature>
<dbReference type="PROSITE" id="PS51257">
    <property type="entry name" value="PROKAR_LIPOPROTEIN"/>
    <property type="match status" value="1"/>
</dbReference>
<sequence>MRKLILNVFVLVAAGLVFSCKGKADKVNETTETPETMVEEETDFGGLALYTVREDMGTNAKTTLKSVADAGYKNIEAASYADGKFYDMSPADFKTYLGEVGLTPLSTHQGSVTLENADQMMADVKAAGFEYFVVPVPPMGMFTFNMEDRTMGMKGTARELADILDTLGEKANAAGLKLLYHNHDFEFKKGDDDTVVIDYLLENCNPEFVNFQMDLYWVTKAGADPVAYFEKYPGRFKLWHVKDMDDQGRFAPVGEGTIDFGRILAKKDLSGMEYYMVEQDMTFDGLKPLEAIKISHEGLKKFGFE</sequence>
<evidence type="ECO:0000313" key="3">
    <source>
        <dbReference type="EMBL" id="RRQ50755.1"/>
    </source>
</evidence>
<evidence type="ECO:0000313" key="4">
    <source>
        <dbReference type="Proteomes" id="UP000286990"/>
    </source>
</evidence>
<evidence type="ECO:0000256" key="1">
    <source>
        <dbReference type="SAM" id="SignalP"/>
    </source>
</evidence>
<protein>
    <submittedName>
        <fullName evidence="3">Sugar phosphate isomerase/epimerase</fullName>
    </submittedName>
</protein>
<dbReference type="InterPro" id="IPR050312">
    <property type="entry name" value="IolE/XylAMocC-like"/>
</dbReference>
<evidence type="ECO:0000259" key="2">
    <source>
        <dbReference type="Pfam" id="PF01261"/>
    </source>
</evidence>
<organism evidence="3 4">
    <name type="scientific">Maribacter algicola</name>
    <dbReference type="NCBI Taxonomy" id="2498892"/>
    <lineage>
        <taxon>Bacteria</taxon>
        <taxon>Pseudomonadati</taxon>
        <taxon>Bacteroidota</taxon>
        <taxon>Flavobacteriia</taxon>
        <taxon>Flavobacteriales</taxon>
        <taxon>Flavobacteriaceae</taxon>
        <taxon>Maribacter</taxon>
    </lineage>
</organism>
<reference evidence="4" key="1">
    <citation type="submission" date="2018-08" db="EMBL/GenBank/DDBJ databases">
        <authorList>
            <person name="Khan S.A."/>
            <person name="J S.E."/>
        </authorList>
    </citation>
    <scope>NUCLEOTIDE SEQUENCE [LARGE SCALE GENOMIC DNA]</scope>
    <source>
        <strain evidence="4">PoM-212</strain>
    </source>
</reference>
<dbReference type="Pfam" id="PF01261">
    <property type="entry name" value="AP_endonuc_2"/>
    <property type="match status" value="1"/>
</dbReference>
<proteinExistence type="predicted"/>
<keyword evidence="4" id="KW-1185">Reference proteome</keyword>
<dbReference type="PANTHER" id="PTHR12110:SF41">
    <property type="entry name" value="INOSOSE DEHYDRATASE"/>
    <property type="match status" value="1"/>
</dbReference>
<keyword evidence="1" id="KW-0732">Signal</keyword>
<dbReference type="Proteomes" id="UP000286990">
    <property type="component" value="Unassembled WGS sequence"/>
</dbReference>
<gene>
    <name evidence="3" type="ORF">DZC72_01775</name>
</gene>
<feature type="domain" description="Xylose isomerase-like TIM barrel" evidence="2">
    <location>
        <begin position="66"/>
        <end position="266"/>
    </location>
</feature>
<dbReference type="SUPFAM" id="SSF51658">
    <property type="entry name" value="Xylose isomerase-like"/>
    <property type="match status" value="1"/>
</dbReference>